<keyword evidence="6" id="KW-1185">Reference proteome</keyword>
<dbReference type="SUPFAM" id="SSF55073">
    <property type="entry name" value="Nucleotide cyclase"/>
    <property type="match status" value="1"/>
</dbReference>
<name>A0A8A4U1X4_SULCO</name>
<evidence type="ECO:0000259" key="3">
    <source>
        <dbReference type="PROSITE" id="PS50883"/>
    </source>
</evidence>
<dbReference type="InterPro" id="IPR000014">
    <property type="entry name" value="PAS"/>
</dbReference>
<comment type="catalytic activity">
    <reaction evidence="1">
        <text>3',3'-c-di-GMP + H2O = 5'-phosphoguanylyl(3'-&gt;5')guanosine + H(+)</text>
        <dbReference type="Rhea" id="RHEA:24902"/>
        <dbReference type="ChEBI" id="CHEBI:15377"/>
        <dbReference type="ChEBI" id="CHEBI:15378"/>
        <dbReference type="ChEBI" id="CHEBI:58754"/>
        <dbReference type="ChEBI" id="CHEBI:58805"/>
        <dbReference type="EC" id="3.1.4.52"/>
    </reaction>
    <physiologicalReaction direction="left-to-right" evidence="1">
        <dbReference type="Rhea" id="RHEA:24903"/>
    </physiologicalReaction>
</comment>
<dbReference type="EMBL" id="CP071793">
    <property type="protein sequence ID" value="QTD52735.1"/>
    <property type="molecule type" value="Genomic_DNA"/>
</dbReference>
<dbReference type="InterPro" id="IPR001633">
    <property type="entry name" value="EAL_dom"/>
</dbReference>
<dbReference type="SMART" id="SM00086">
    <property type="entry name" value="PAC"/>
    <property type="match status" value="3"/>
</dbReference>
<protein>
    <submittedName>
        <fullName evidence="5">EAL domain-containing protein</fullName>
    </submittedName>
</protein>
<feature type="domain" description="PAS" evidence="2">
    <location>
        <begin position="2"/>
        <end position="72"/>
    </location>
</feature>
<dbReference type="InterPro" id="IPR029787">
    <property type="entry name" value="Nucleotide_cyclase"/>
</dbReference>
<dbReference type="FunFam" id="3.30.70.270:FF:000001">
    <property type="entry name" value="Diguanylate cyclase domain protein"/>
    <property type="match status" value="1"/>
</dbReference>
<dbReference type="CDD" id="cd01948">
    <property type="entry name" value="EAL"/>
    <property type="match status" value="1"/>
</dbReference>
<evidence type="ECO:0000259" key="4">
    <source>
        <dbReference type="PROSITE" id="PS50887"/>
    </source>
</evidence>
<dbReference type="Pfam" id="PF13426">
    <property type="entry name" value="PAS_9"/>
    <property type="match status" value="1"/>
</dbReference>
<dbReference type="GO" id="GO:0071732">
    <property type="term" value="P:cellular response to nitric oxide"/>
    <property type="evidence" value="ECO:0007669"/>
    <property type="project" value="UniProtKB-ARBA"/>
</dbReference>
<dbReference type="Gene3D" id="3.30.70.270">
    <property type="match status" value="1"/>
</dbReference>
<evidence type="ECO:0000313" key="5">
    <source>
        <dbReference type="EMBL" id="QTD52735.1"/>
    </source>
</evidence>
<feature type="domain" description="PAS" evidence="2">
    <location>
        <begin position="368"/>
        <end position="412"/>
    </location>
</feature>
<feature type="domain" description="GGDEF" evidence="4">
    <location>
        <begin position="526"/>
        <end position="659"/>
    </location>
</feature>
<dbReference type="PROSITE" id="PS50887">
    <property type="entry name" value="GGDEF"/>
    <property type="match status" value="1"/>
</dbReference>
<dbReference type="Pfam" id="PF00563">
    <property type="entry name" value="EAL"/>
    <property type="match status" value="1"/>
</dbReference>
<dbReference type="Pfam" id="PF08448">
    <property type="entry name" value="PAS_4"/>
    <property type="match status" value="1"/>
</dbReference>
<evidence type="ECO:0000259" key="2">
    <source>
        <dbReference type="PROSITE" id="PS50112"/>
    </source>
</evidence>
<dbReference type="Pfam" id="PF00989">
    <property type="entry name" value="PAS"/>
    <property type="match status" value="2"/>
</dbReference>
<evidence type="ECO:0000256" key="1">
    <source>
        <dbReference type="ARBA" id="ARBA00051114"/>
    </source>
</evidence>
<dbReference type="AlphaFoldDB" id="A0A8A4U1X4"/>
<dbReference type="KEGG" id="scor:J3U87_09685"/>
<dbReference type="CDD" id="cd00130">
    <property type="entry name" value="PAS"/>
    <property type="match status" value="3"/>
</dbReference>
<feature type="domain" description="PAS" evidence="2">
    <location>
        <begin position="247"/>
        <end position="304"/>
    </location>
</feature>
<dbReference type="GO" id="GO:0006355">
    <property type="term" value="P:regulation of DNA-templated transcription"/>
    <property type="evidence" value="ECO:0007669"/>
    <property type="project" value="InterPro"/>
</dbReference>
<dbReference type="FunFam" id="3.20.20.450:FF:000001">
    <property type="entry name" value="Cyclic di-GMP phosphodiesterase yahA"/>
    <property type="match status" value="1"/>
</dbReference>
<dbReference type="InterPro" id="IPR000160">
    <property type="entry name" value="GGDEF_dom"/>
</dbReference>
<dbReference type="CDD" id="cd01949">
    <property type="entry name" value="GGDEF"/>
    <property type="match status" value="1"/>
</dbReference>
<accession>A0A8A4U1X4</accession>
<dbReference type="RefSeq" id="WP_237382837.1">
    <property type="nucleotide sequence ID" value="NZ_CP071793.1"/>
</dbReference>
<dbReference type="PROSITE" id="PS50112">
    <property type="entry name" value="PAS"/>
    <property type="match status" value="3"/>
</dbReference>
<feature type="domain" description="EAL" evidence="3">
    <location>
        <begin position="668"/>
        <end position="921"/>
    </location>
</feature>
<dbReference type="PANTHER" id="PTHR44757">
    <property type="entry name" value="DIGUANYLATE CYCLASE DGCP"/>
    <property type="match status" value="1"/>
</dbReference>
<dbReference type="Pfam" id="PF00990">
    <property type="entry name" value="GGDEF"/>
    <property type="match status" value="1"/>
</dbReference>
<dbReference type="SUPFAM" id="SSF141868">
    <property type="entry name" value="EAL domain-like"/>
    <property type="match status" value="1"/>
</dbReference>
<dbReference type="InterPro" id="IPR013767">
    <property type="entry name" value="PAS_fold"/>
</dbReference>
<dbReference type="PROSITE" id="PS50883">
    <property type="entry name" value="EAL"/>
    <property type="match status" value="1"/>
</dbReference>
<dbReference type="SMART" id="SM00091">
    <property type="entry name" value="PAS"/>
    <property type="match status" value="4"/>
</dbReference>
<dbReference type="SMART" id="SM00267">
    <property type="entry name" value="GGDEF"/>
    <property type="match status" value="1"/>
</dbReference>
<dbReference type="InterPro" id="IPR043128">
    <property type="entry name" value="Rev_trsase/Diguanyl_cyclase"/>
</dbReference>
<dbReference type="InterPro" id="IPR001610">
    <property type="entry name" value="PAC"/>
</dbReference>
<dbReference type="InterPro" id="IPR035965">
    <property type="entry name" value="PAS-like_dom_sf"/>
</dbReference>
<dbReference type="InterPro" id="IPR035919">
    <property type="entry name" value="EAL_sf"/>
</dbReference>
<dbReference type="PANTHER" id="PTHR44757:SF2">
    <property type="entry name" value="BIOFILM ARCHITECTURE MAINTENANCE PROTEIN MBAA"/>
    <property type="match status" value="1"/>
</dbReference>
<dbReference type="SMART" id="SM00052">
    <property type="entry name" value="EAL"/>
    <property type="match status" value="1"/>
</dbReference>
<dbReference type="NCBIfam" id="TIGR00229">
    <property type="entry name" value="sensory_box"/>
    <property type="match status" value="3"/>
</dbReference>
<evidence type="ECO:0000313" key="6">
    <source>
        <dbReference type="Proteomes" id="UP000663929"/>
    </source>
</evidence>
<dbReference type="InterPro" id="IPR052155">
    <property type="entry name" value="Biofilm_reg_signaling"/>
</dbReference>
<organism evidence="5 6">
    <name type="scientific">Sulfidibacter corallicola</name>
    <dbReference type="NCBI Taxonomy" id="2818388"/>
    <lineage>
        <taxon>Bacteria</taxon>
        <taxon>Pseudomonadati</taxon>
        <taxon>Acidobacteriota</taxon>
        <taxon>Holophagae</taxon>
        <taxon>Acanthopleuribacterales</taxon>
        <taxon>Acanthopleuribacteraceae</taxon>
        <taxon>Sulfidibacter</taxon>
    </lineage>
</organism>
<dbReference type="Gene3D" id="3.30.450.20">
    <property type="entry name" value="PAS domain"/>
    <property type="match status" value="4"/>
</dbReference>
<dbReference type="Proteomes" id="UP000663929">
    <property type="component" value="Chromosome"/>
</dbReference>
<sequence length="923" mass="104656">MAPNFLEQLISAAGCGFFLVDDGGKVLLANPWFVEKTGLDEKTCADRELYDLLPHWKGGHLQLMLDDALETGQARYIQGESLIDWFPGSPETNRIPGLYRLVFQPVRRGEGTACLIQIFLAHGLEEVMNFIGHAPWPMLMAREGRLIFANPAGFDLLGFPADQPIEHVVLTDLVVKGERRRLSELVDRAEREPAFVMEEIRLRHSSGRPVHVELMIGPLRGHDCVRLVLIPRDLSGIKQVESGLRASEWKYQAMIDSTSEGFWVLNAKLEIVEVNQALCRMLKIEADKLIGRCVLQLMPEMFHEIVRPPLSGADQQNQCRLELALLGEGDHKIHCVVSATVLRNEVDELTGSFAFVTDVTPLIEAETQMHLAAKVFETTSEAIFVTDAHNRLEAINPAFTAVTGYDADEVVGMRPQFLFADRHAPSFFEPIWLALRAGGKWEGEIWFRRKNGVHFPAWASLVSVENPTHPEGLQYVAVFADITKRNEAEEIIRRQANFDSLTDLPNRVLFMDRLSNAMKMARRNSCQVAVMFIDLDRFKLVNDTLGHGIGDLLLKDAARRLEVCARDSDTVARLGGDEFTVILPDLKQARHAEIVADKILKQLAQPFYIDGHELFISGSIGITIFPHDGDTIRDLLKHADTAMYQAKEAGRNSYRFFTQAMNAAAEERMRLEHDLRRSLDLGELRLYYQPILDTQTAKIVGCEALLRWVHPVREIVPPGNFISLAEETGLIIPIGDWVLRTACIQAQAWHERGMDLHISVNLSTRQFRQHDFRKTIEAALHESGLNPRHLVLEITESLMLEETEQLMQDLRILTQRGIRFSVDDFGTGYSSLSYLRRFPARILKIERNFLSHVHHRSDDAALVEAMVSLAHKLHMKVVAEGVEKVEQWEFLKSCGCDYLQGFYFSRPVPAEQFEDFVRENLKD</sequence>
<reference evidence="5" key="1">
    <citation type="submission" date="2021-03" db="EMBL/GenBank/DDBJ databases">
        <title>Acanthopleuribacteraceae sp. M133.</title>
        <authorList>
            <person name="Wang G."/>
        </authorList>
    </citation>
    <scope>NUCLEOTIDE SEQUENCE</scope>
    <source>
        <strain evidence="5">M133</strain>
    </source>
</reference>
<dbReference type="InterPro" id="IPR013656">
    <property type="entry name" value="PAS_4"/>
</dbReference>
<dbReference type="SUPFAM" id="SSF55785">
    <property type="entry name" value="PYP-like sensor domain (PAS domain)"/>
    <property type="match status" value="4"/>
</dbReference>
<proteinExistence type="predicted"/>
<dbReference type="Gene3D" id="3.20.20.450">
    <property type="entry name" value="EAL domain"/>
    <property type="match status" value="1"/>
</dbReference>
<dbReference type="NCBIfam" id="TIGR00254">
    <property type="entry name" value="GGDEF"/>
    <property type="match status" value="1"/>
</dbReference>
<gene>
    <name evidence="5" type="ORF">J3U87_09685</name>
</gene>
<dbReference type="GO" id="GO:0071111">
    <property type="term" value="F:cyclic-guanylate-specific phosphodiesterase activity"/>
    <property type="evidence" value="ECO:0007669"/>
    <property type="project" value="UniProtKB-EC"/>
</dbReference>